<name>A0A2A4FWX5_9SPHN</name>
<proteinExistence type="predicted"/>
<accession>A0A2A4FWX5</accession>
<protein>
    <submittedName>
        <fullName evidence="1">Uncharacterized protein</fullName>
    </submittedName>
</protein>
<dbReference type="RefSeq" id="WP_066963705.1">
    <property type="nucleotide sequence ID" value="NZ_CP023449.1"/>
</dbReference>
<comment type="caution">
    <text evidence="1">The sequence shown here is derived from an EMBL/GenBank/DDBJ whole genome shotgun (WGS) entry which is preliminary data.</text>
</comment>
<evidence type="ECO:0000313" key="1">
    <source>
        <dbReference type="EMBL" id="PCE42216.1"/>
    </source>
</evidence>
<gene>
    <name evidence="1" type="ORF">COO09_11355</name>
</gene>
<dbReference type="EMBL" id="NWUF01000009">
    <property type="protein sequence ID" value="PCE42216.1"/>
    <property type="molecule type" value="Genomic_DNA"/>
</dbReference>
<dbReference type="Proteomes" id="UP000218934">
    <property type="component" value="Unassembled WGS sequence"/>
</dbReference>
<dbReference type="KEGG" id="rdi:CMV14_22935"/>
<sequence length="196" mass="20289">MGLEALCICRVDDETAEAKALLESREMILRAPFRRSFPIASIRDVRVEGEGLHFNAGDSAVALMLGEAAAAKWAKKILTPAPSLAGKLGIGHASLAHVTGAVTDAALAEALDGHSGPAEAAKLSVAIVGNAAELDAALAEHALLPQGSHIWVIHGKGTKAAFGDNAVRTHMRALGYRDSKSSAVSEAFSATRYSLG</sequence>
<organism evidence="1 2">
    <name type="scientific">Rhizorhabdus dicambivorans</name>
    <dbReference type="NCBI Taxonomy" id="1850238"/>
    <lineage>
        <taxon>Bacteria</taxon>
        <taxon>Pseudomonadati</taxon>
        <taxon>Pseudomonadota</taxon>
        <taxon>Alphaproteobacteria</taxon>
        <taxon>Sphingomonadales</taxon>
        <taxon>Sphingomonadaceae</taxon>
        <taxon>Rhizorhabdus</taxon>
    </lineage>
</organism>
<dbReference type="OrthoDB" id="121137at2"/>
<dbReference type="AlphaFoldDB" id="A0A2A4FWX5"/>
<reference evidence="1 2" key="1">
    <citation type="submission" date="2017-09" db="EMBL/GenBank/DDBJ databases">
        <title>The Catabolism of 3,6-Dichlorosalicylic acid is Initiated by the Cytochrome P450 Monooxygenase DsmABC in Rhizorhabdus dicambivorans Ndbn-20.</title>
        <authorList>
            <person name="Na L."/>
        </authorList>
    </citation>
    <scope>NUCLEOTIDE SEQUENCE [LARGE SCALE GENOMIC DNA]</scope>
    <source>
        <strain evidence="1 2">Ndbn-20m</strain>
    </source>
</reference>
<keyword evidence="2" id="KW-1185">Reference proteome</keyword>
<evidence type="ECO:0000313" key="2">
    <source>
        <dbReference type="Proteomes" id="UP000218934"/>
    </source>
</evidence>